<sequence length="61" mass="6929">MIKHWGKVDTEMLIAAIVLLAVVFYFFELTASLMMSAVTFPISVIVLLGIMEYAAHELRRK</sequence>
<comment type="caution">
    <text evidence="2">The sequence shown here is derived from an EMBL/GenBank/DDBJ whole genome shotgun (WGS) entry which is preliminary data.</text>
</comment>
<keyword evidence="3" id="KW-1185">Reference proteome</keyword>
<dbReference type="Proteomes" id="UP000050920">
    <property type="component" value="Unassembled WGS sequence"/>
</dbReference>
<reference evidence="2 3" key="1">
    <citation type="journal article" date="2015" name="Genome Announc.">
        <title>Expanding the biotechnology potential of lactobacilli through comparative genomics of 213 strains and associated genera.</title>
        <authorList>
            <person name="Sun Z."/>
            <person name="Harris H.M."/>
            <person name="McCann A."/>
            <person name="Guo C."/>
            <person name="Argimon S."/>
            <person name="Zhang W."/>
            <person name="Yang X."/>
            <person name="Jeffery I.B."/>
            <person name="Cooney J.C."/>
            <person name="Kagawa T.F."/>
            <person name="Liu W."/>
            <person name="Song Y."/>
            <person name="Salvetti E."/>
            <person name="Wrobel A."/>
            <person name="Rasinkangas P."/>
            <person name="Parkhill J."/>
            <person name="Rea M.C."/>
            <person name="O'Sullivan O."/>
            <person name="Ritari J."/>
            <person name="Douillard F.P."/>
            <person name="Paul Ross R."/>
            <person name="Yang R."/>
            <person name="Briner A.E."/>
            <person name="Felis G.E."/>
            <person name="de Vos W.M."/>
            <person name="Barrangou R."/>
            <person name="Klaenhammer T.R."/>
            <person name="Caufield P.W."/>
            <person name="Cui Y."/>
            <person name="Zhang H."/>
            <person name="O'Toole P.W."/>
        </authorList>
    </citation>
    <scope>NUCLEOTIDE SEQUENCE [LARGE SCALE GENOMIC DNA]</scope>
    <source>
        <strain evidence="2 3">DSM 21115</strain>
    </source>
</reference>
<dbReference type="AlphaFoldDB" id="A0A0R2NFX9"/>
<keyword evidence="1" id="KW-1133">Transmembrane helix</keyword>
<keyword evidence="1" id="KW-0812">Transmembrane</keyword>
<gene>
    <name evidence="2" type="ORF">DY78_GL001621</name>
</gene>
<evidence type="ECO:0000313" key="3">
    <source>
        <dbReference type="Proteomes" id="UP000050920"/>
    </source>
</evidence>
<evidence type="ECO:0000313" key="2">
    <source>
        <dbReference type="EMBL" id="KRO24696.1"/>
    </source>
</evidence>
<feature type="transmembrane region" description="Helical" evidence="1">
    <location>
        <begin position="12"/>
        <end position="27"/>
    </location>
</feature>
<keyword evidence="1" id="KW-0472">Membrane</keyword>
<evidence type="ECO:0000256" key="1">
    <source>
        <dbReference type="SAM" id="Phobius"/>
    </source>
</evidence>
<organism evidence="2 3">
    <name type="scientific">Lactiplantibacillus fabifermentans DSM 21115</name>
    <dbReference type="NCBI Taxonomy" id="1413187"/>
    <lineage>
        <taxon>Bacteria</taxon>
        <taxon>Bacillati</taxon>
        <taxon>Bacillota</taxon>
        <taxon>Bacilli</taxon>
        <taxon>Lactobacillales</taxon>
        <taxon>Lactobacillaceae</taxon>
        <taxon>Lactiplantibacillus</taxon>
    </lineage>
</organism>
<protein>
    <submittedName>
        <fullName evidence="2">Uncharacterized protein</fullName>
    </submittedName>
</protein>
<name>A0A0R2NFX9_9LACO</name>
<dbReference type="RefSeq" id="WP_024623655.1">
    <property type="nucleotide sequence ID" value="NZ_AYGX02000162.1"/>
</dbReference>
<proteinExistence type="predicted"/>
<feature type="transmembrane region" description="Helical" evidence="1">
    <location>
        <begin position="33"/>
        <end position="55"/>
    </location>
</feature>
<dbReference type="EMBL" id="AYGX02000162">
    <property type="protein sequence ID" value="KRO24696.1"/>
    <property type="molecule type" value="Genomic_DNA"/>
</dbReference>
<accession>A0A0R2NFX9</accession>